<feature type="binding site" evidence="13">
    <location>
        <position position="44"/>
    </location>
    <ligand>
        <name>substrate</name>
    </ligand>
</feature>
<comment type="caution">
    <text evidence="15">The sequence shown here is derived from an EMBL/GenBank/DDBJ whole genome shotgun (WGS) entry which is preliminary data.</text>
</comment>
<comment type="cofactor">
    <cofactor evidence="13">
        <name>FMN</name>
        <dbReference type="ChEBI" id="CHEBI:58210"/>
    </cofactor>
    <text evidence="13">Binds 1 FMN per subunit.</text>
</comment>
<feature type="binding site" evidence="13">
    <location>
        <begin position="68"/>
        <end position="72"/>
    </location>
    <ligand>
        <name>substrate</name>
    </ligand>
</feature>
<dbReference type="RefSeq" id="WP_109984470.1">
    <property type="nucleotide sequence ID" value="NZ_QGTD01000008.1"/>
</dbReference>
<keyword evidence="8 13" id="KW-0288">FMN</keyword>
<proteinExistence type="inferred from homology"/>
<dbReference type="PANTHER" id="PTHR48109:SF1">
    <property type="entry name" value="DIHYDROOROTATE DEHYDROGENASE (FUMARATE)"/>
    <property type="match status" value="1"/>
</dbReference>
<keyword evidence="6 13" id="KW-0963">Cytoplasm</keyword>
<keyword evidence="11" id="KW-0520">NAD</keyword>
<dbReference type="FunFam" id="3.20.20.70:FF:000069">
    <property type="entry name" value="Dihydroorotate dehydrogenase"/>
    <property type="match status" value="1"/>
</dbReference>
<sequence>MNVAVKLPGLDLKNPVMPASGCFGFGKEYSQFFDLNELGAIIVKAATGEARYGNPTPRVAETSSGMLNAIGLQNPGVETIIKDELPFLRQFNTPVIANVAGSTVEEYVRVIEKLNHSTDIAAIELNISCPNVKEGGVQFGTDPDLAKEVTYKVKEASKYPVYVKLSPNVTNITTMARAVVDAGADGLSMINTLTGMQINLKKRAPLIANRTGGLSGPAIKPIAIRMIYEVRQALDIPIIGMGGIMTAEDVLEFLLAGAHAVAIGTANFQNPFACPDIIHQLEATLAKYGFLSVEEAIGKGHVDG</sequence>
<dbReference type="CDD" id="cd04740">
    <property type="entry name" value="DHOD_1B_like"/>
    <property type="match status" value="1"/>
</dbReference>
<comment type="catalytic activity">
    <reaction evidence="12">
        <text>(S)-dihydroorotate + NAD(+) = orotate + NADH + H(+)</text>
        <dbReference type="Rhea" id="RHEA:13513"/>
        <dbReference type="ChEBI" id="CHEBI:15378"/>
        <dbReference type="ChEBI" id="CHEBI:30839"/>
        <dbReference type="ChEBI" id="CHEBI:30864"/>
        <dbReference type="ChEBI" id="CHEBI:57540"/>
        <dbReference type="ChEBI" id="CHEBI:57945"/>
        <dbReference type="EC" id="1.3.1.14"/>
    </reaction>
</comment>
<feature type="domain" description="Dihydroorotate dehydrogenase catalytic" evidence="14">
    <location>
        <begin position="4"/>
        <end position="285"/>
    </location>
</feature>
<evidence type="ECO:0000256" key="4">
    <source>
        <dbReference type="ARBA" id="ARBA00008008"/>
    </source>
</evidence>
<comment type="similarity">
    <text evidence="4 13">Belongs to the dihydroorotate dehydrogenase family. Type 1 subfamily.</text>
</comment>
<dbReference type="HAMAP" id="MF_00224">
    <property type="entry name" value="DHO_dh_type1"/>
    <property type="match status" value="1"/>
</dbReference>
<evidence type="ECO:0000256" key="5">
    <source>
        <dbReference type="ARBA" id="ARBA00011669"/>
    </source>
</evidence>
<feature type="binding site" evidence="13">
    <location>
        <begin position="191"/>
        <end position="192"/>
    </location>
    <ligand>
        <name>substrate</name>
    </ligand>
</feature>
<feature type="binding site" evidence="13">
    <location>
        <position position="190"/>
    </location>
    <ligand>
        <name>FMN</name>
        <dbReference type="ChEBI" id="CHEBI:58210"/>
    </ligand>
</feature>
<feature type="binding site" evidence="13">
    <location>
        <position position="126"/>
    </location>
    <ligand>
        <name>substrate</name>
    </ligand>
</feature>
<dbReference type="Gene3D" id="3.20.20.70">
    <property type="entry name" value="Aldolase class I"/>
    <property type="match status" value="1"/>
</dbReference>
<dbReference type="InterPro" id="IPR013785">
    <property type="entry name" value="Aldolase_TIM"/>
</dbReference>
<dbReference type="PIRSF" id="PIRSF000164">
    <property type="entry name" value="DHO_oxidase"/>
    <property type="match status" value="1"/>
</dbReference>
<evidence type="ECO:0000256" key="12">
    <source>
        <dbReference type="ARBA" id="ARBA00048996"/>
    </source>
</evidence>
<name>A0A317KZH5_9BACI</name>
<organism evidence="15 16">
    <name type="scientific">Gracilibacillus dipsosauri</name>
    <dbReference type="NCBI Taxonomy" id="178340"/>
    <lineage>
        <taxon>Bacteria</taxon>
        <taxon>Bacillati</taxon>
        <taxon>Bacillota</taxon>
        <taxon>Bacilli</taxon>
        <taxon>Bacillales</taxon>
        <taxon>Bacillaceae</taxon>
        <taxon>Gracilibacillus</taxon>
    </lineage>
</organism>
<feature type="binding site" evidence="13">
    <location>
        <position position="164"/>
    </location>
    <ligand>
        <name>FMN</name>
        <dbReference type="ChEBI" id="CHEBI:58210"/>
    </ligand>
</feature>
<dbReference type="OrthoDB" id="9794954at2"/>
<dbReference type="GO" id="GO:0005737">
    <property type="term" value="C:cytoplasm"/>
    <property type="evidence" value="ECO:0007669"/>
    <property type="project" value="UniProtKB-SubCell"/>
</dbReference>
<evidence type="ECO:0000256" key="1">
    <source>
        <dbReference type="ARBA" id="ARBA00003616"/>
    </source>
</evidence>
<dbReference type="PANTHER" id="PTHR48109">
    <property type="entry name" value="DIHYDROOROTATE DEHYDROGENASE (QUINONE), MITOCHONDRIAL-RELATED"/>
    <property type="match status" value="1"/>
</dbReference>
<evidence type="ECO:0000256" key="11">
    <source>
        <dbReference type="ARBA" id="ARBA00023027"/>
    </source>
</evidence>
<dbReference type="AlphaFoldDB" id="A0A317KZH5"/>
<dbReference type="SUPFAM" id="SSF51395">
    <property type="entry name" value="FMN-linked oxidoreductases"/>
    <property type="match status" value="1"/>
</dbReference>
<protein>
    <recommendedName>
        <fullName evidence="13">Dihydroorotate dehydrogenase</fullName>
        <shortName evidence="13">DHOD</shortName>
        <shortName evidence="13">DHODase</shortName>
        <shortName evidence="13">DHOdehase</shortName>
        <ecNumber evidence="13">1.3.-.-</ecNumber>
    </recommendedName>
</protein>
<evidence type="ECO:0000256" key="8">
    <source>
        <dbReference type="ARBA" id="ARBA00022643"/>
    </source>
</evidence>
<evidence type="ECO:0000256" key="9">
    <source>
        <dbReference type="ARBA" id="ARBA00022975"/>
    </source>
</evidence>
<evidence type="ECO:0000256" key="13">
    <source>
        <dbReference type="HAMAP-Rule" id="MF_00224"/>
    </source>
</evidence>
<dbReference type="GO" id="GO:0044205">
    <property type="term" value="P:'de novo' UMP biosynthetic process"/>
    <property type="evidence" value="ECO:0007669"/>
    <property type="project" value="UniProtKB-UniRule"/>
</dbReference>
<feature type="binding site" evidence="13">
    <location>
        <begin position="264"/>
        <end position="265"/>
    </location>
    <ligand>
        <name>FMN</name>
        <dbReference type="ChEBI" id="CHEBI:58210"/>
    </ligand>
</feature>
<feature type="binding site" evidence="13">
    <location>
        <begin position="44"/>
        <end position="45"/>
    </location>
    <ligand>
        <name>FMN</name>
        <dbReference type="ChEBI" id="CHEBI:58210"/>
    </ligand>
</feature>
<evidence type="ECO:0000256" key="7">
    <source>
        <dbReference type="ARBA" id="ARBA00022630"/>
    </source>
</evidence>
<accession>A0A317KZH5</accession>
<comment type="subunit">
    <text evidence="5">Heterotetramer of 2 PyrK and 2 PyrD type B subunits.</text>
</comment>
<comment type="subcellular location">
    <subcellularLocation>
        <location evidence="2 13">Cytoplasm</location>
    </subcellularLocation>
</comment>
<dbReference type="InterPro" id="IPR033888">
    <property type="entry name" value="DHOD_1B"/>
</dbReference>
<evidence type="ECO:0000256" key="10">
    <source>
        <dbReference type="ARBA" id="ARBA00023002"/>
    </source>
</evidence>
<feature type="binding site" evidence="13">
    <location>
        <begin position="242"/>
        <end position="243"/>
    </location>
    <ligand>
        <name>FMN</name>
        <dbReference type="ChEBI" id="CHEBI:58210"/>
    </ligand>
</feature>
<keyword evidence="9 13" id="KW-0665">Pyrimidine biosynthesis</keyword>
<feature type="binding site" evidence="13">
    <location>
        <position position="98"/>
    </location>
    <ligand>
        <name>FMN</name>
        <dbReference type="ChEBI" id="CHEBI:58210"/>
    </ligand>
</feature>
<dbReference type="GO" id="GO:0006207">
    <property type="term" value="P:'de novo' pyrimidine nucleobase biosynthetic process"/>
    <property type="evidence" value="ECO:0007669"/>
    <property type="project" value="InterPro"/>
</dbReference>
<dbReference type="UniPathway" id="UPA00070">
    <property type="reaction ID" value="UER00945"/>
</dbReference>
<evidence type="ECO:0000313" key="16">
    <source>
        <dbReference type="Proteomes" id="UP000245624"/>
    </source>
</evidence>
<evidence type="ECO:0000259" key="14">
    <source>
        <dbReference type="Pfam" id="PF01180"/>
    </source>
</evidence>
<gene>
    <name evidence="13" type="primary">pyrD</name>
    <name evidence="15" type="ORF">DLJ74_10970</name>
</gene>
<evidence type="ECO:0000256" key="6">
    <source>
        <dbReference type="ARBA" id="ARBA00022490"/>
    </source>
</evidence>
<feature type="binding site" evidence="13">
    <location>
        <position position="216"/>
    </location>
    <ligand>
        <name>FMN</name>
        <dbReference type="ChEBI" id="CHEBI:58210"/>
    </ligand>
</feature>
<evidence type="ECO:0000256" key="2">
    <source>
        <dbReference type="ARBA" id="ARBA00004496"/>
    </source>
</evidence>
<dbReference type="PROSITE" id="PS00911">
    <property type="entry name" value="DHODEHASE_1"/>
    <property type="match status" value="1"/>
</dbReference>
<evidence type="ECO:0000313" key="15">
    <source>
        <dbReference type="EMBL" id="PWU68927.1"/>
    </source>
</evidence>
<dbReference type="InterPro" id="IPR005720">
    <property type="entry name" value="Dihydroorotate_DH_cat"/>
</dbReference>
<dbReference type="InterPro" id="IPR049622">
    <property type="entry name" value="Dihydroorotate_DH_I"/>
</dbReference>
<dbReference type="InterPro" id="IPR012135">
    <property type="entry name" value="Dihydroorotate_DH_1_2"/>
</dbReference>
<dbReference type="Pfam" id="PF01180">
    <property type="entry name" value="DHO_dh"/>
    <property type="match status" value="1"/>
</dbReference>
<dbReference type="GO" id="GO:0004589">
    <property type="term" value="F:dihydroorotate dehydrogenase (NAD+) activity"/>
    <property type="evidence" value="ECO:0007669"/>
    <property type="project" value="UniProtKB-EC"/>
</dbReference>
<feature type="binding site" evidence="13">
    <location>
        <position position="126"/>
    </location>
    <ligand>
        <name>FMN</name>
        <dbReference type="ChEBI" id="CHEBI:58210"/>
    </ligand>
</feature>
<evidence type="ECO:0000256" key="3">
    <source>
        <dbReference type="ARBA" id="ARBA00004715"/>
    </source>
</evidence>
<dbReference type="EMBL" id="QGTD01000008">
    <property type="protein sequence ID" value="PWU68927.1"/>
    <property type="molecule type" value="Genomic_DNA"/>
</dbReference>
<keyword evidence="10 13" id="KW-0560">Oxidoreductase</keyword>
<feature type="binding site" evidence="13">
    <location>
        <position position="20"/>
    </location>
    <ligand>
        <name>FMN</name>
        <dbReference type="ChEBI" id="CHEBI:58210"/>
    </ligand>
</feature>
<dbReference type="Proteomes" id="UP000245624">
    <property type="component" value="Unassembled WGS sequence"/>
</dbReference>
<comment type="catalytic activity">
    <reaction evidence="13">
        <text>(S)-dihydroorotate + A = orotate + AH2</text>
        <dbReference type="Rhea" id="RHEA:18073"/>
        <dbReference type="ChEBI" id="CHEBI:13193"/>
        <dbReference type="ChEBI" id="CHEBI:17499"/>
        <dbReference type="ChEBI" id="CHEBI:30839"/>
        <dbReference type="ChEBI" id="CHEBI:30864"/>
    </reaction>
</comment>
<dbReference type="InterPro" id="IPR050074">
    <property type="entry name" value="DHO_dehydrogenase"/>
</dbReference>
<dbReference type="NCBIfam" id="NF005574">
    <property type="entry name" value="PRK07259.1"/>
    <property type="match status" value="1"/>
</dbReference>
<keyword evidence="7 13" id="KW-0285">Flavoprotein</keyword>
<dbReference type="NCBIfam" id="TIGR01037">
    <property type="entry name" value="pyrD_sub1_fam"/>
    <property type="match status" value="1"/>
</dbReference>
<dbReference type="InterPro" id="IPR024920">
    <property type="entry name" value="Dihydroorotate_DH_1"/>
</dbReference>
<dbReference type="PROSITE" id="PS00912">
    <property type="entry name" value="DHODEHASE_2"/>
    <property type="match status" value="1"/>
</dbReference>
<dbReference type="InterPro" id="IPR001295">
    <property type="entry name" value="Dihydroorotate_DH_CS"/>
</dbReference>
<comment type="pathway">
    <text evidence="3">Pyrimidine metabolism; UMP biosynthesis via de novo pathway; orotate from (S)-dihydroorotate (NAD(+) route): step 1/1.</text>
</comment>
<comment type="function">
    <text evidence="1">Catalyzes the conversion of dihydroorotate to orotate with NAD(+) as electron acceptor.</text>
</comment>
<keyword evidence="16" id="KW-1185">Reference proteome</keyword>
<feature type="active site" description="Nucleophile" evidence="13">
    <location>
        <position position="129"/>
    </location>
</feature>
<dbReference type="EC" id="1.3.-.-" evidence="13"/>
<reference evidence="15 16" key="1">
    <citation type="submission" date="2018-05" db="EMBL/GenBank/DDBJ databases">
        <title>Genomic analysis of Gracilibacillus dipsosauri DD1 reveals novel features of a salt-tolerant amylase.</title>
        <authorList>
            <person name="Deutch C.E."/>
            <person name="Yang S."/>
        </authorList>
    </citation>
    <scope>NUCLEOTIDE SEQUENCE [LARGE SCALE GENOMIC DNA]</scope>
    <source>
        <strain evidence="15 16">DD1</strain>
    </source>
</reference>